<evidence type="ECO:0000259" key="6">
    <source>
        <dbReference type="Pfam" id="PF01055"/>
    </source>
</evidence>
<evidence type="ECO:0000256" key="4">
    <source>
        <dbReference type="RuleBase" id="RU361185"/>
    </source>
</evidence>
<dbReference type="CDD" id="cd14752">
    <property type="entry name" value="GH31_N"/>
    <property type="match status" value="1"/>
</dbReference>
<reference evidence="8" key="1">
    <citation type="submission" date="2023-03" db="EMBL/GenBank/DDBJ databases">
        <authorList>
            <person name="Steffen K."/>
            <person name="Cardenas P."/>
        </authorList>
    </citation>
    <scope>NUCLEOTIDE SEQUENCE</scope>
</reference>
<dbReference type="Gene3D" id="2.60.40.1760">
    <property type="entry name" value="glycosyl hydrolase (family 31)"/>
    <property type="match status" value="1"/>
</dbReference>
<evidence type="ECO:0000256" key="3">
    <source>
        <dbReference type="ARBA" id="ARBA00023295"/>
    </source>
</evidence>
<dbReference type="CDD" id="cd06602">
    <property type="entry name" value="GH31_MGAM_SI_GAA"/>
    <property type="match status" value="1"/>
</dbReference>
<accession>A0AA35RWD0</accession>
<dbReference type="Gene3D" id="3.20.20.80">
    <property type="entry name" value="Glycosidases"/>
    <property type="match status" value="1"/>
</dbReference>
<dbReference type="PROSITE" id="PS00129">
    <property type="entry name" value="GLYCOSYL_HYDROL_F31_1"/>
    <property type="match status" value="1"/>
</dbReference>
<dbReference type="GO" id="GO:0030246">
    <property type="term" value="F:carbohydrate binding"/>
    <property type="evidence" value="ECO:0007669"/>
    <property type="project" value="InterPro"/>
</dbReference>
<dbReference type="Proteomes" id="UP001174909">
    <property type="component" value="Unassembled WGS sequence"/>
</dbReference>
<gene>
    <name evidence="8" type="ORF">GBAR_LOCUS10736</name>
</gene>
<evidence type="ECO:0000313" key="8">
    <source>
        <dbReference type="EMBL" id="CAI8017776.1"/>
    </source>
</evidence>
<dbReference type="Pfam" id="PF21365">
    <property type="entry name" value="Glyco_hydro_31_3rd"/>
    <property type="match status" value="1"/>
</dbReference>
<evidence type="ECO:0000259" key="7">
    <source>
        <dbReference type="Pfam" id="PF21365"/>
    </source>
</evidence>
<proteinExistence type="inferred from homology"/>
<feature type="region of interest" description="Disordered" evidence="5">
    <location>
        <begin position="250"/>
        <end position="281"/>
    </location>
</feature>
<dbReference type="SUPFAM" id="SSF74650">
    <property type="entry name" value="Galactose mutarotase-like"/>
    <property type="match status" value="1"/>
</dbReference>
<keyword evidence="2 4" id="KW-0378">Hydrolase</keyword>
<dbReference type="InterPro" id="IPR013780">
    <property type="entry name" value="Glyco_hydro_b"/>
</dbReference>
<evidence type="ECO:0000256" key="5">
    <source>
        <dbReference type="SAM" id="MobiDB-lite"/>
    </source>
</evidence>
<feature type="compositionally biased region" description="Basic residues" evidence="5">
    <location>
        <begin position="255"/>
        <end position="265"/>
    </location>
</feature>
<dbReference type="SUPFAM" id="SSF51011">
    <property type="entry name" value="Glycosyl hydrolase domain"/>
    <property type="match status" value="1"/>
</dbReference>
<evidence type="ECO:0000256" key="1">
    <source>
        <dbReference type="ARBA" id="ARBA00007806"/>
    </source>
</evidence>
<evidence type="ECO:0000256" key="2">
    <source>
        <dbReference type="ARBA" id="ARBA00022801"/>
    </source>
</evidence>
<dbReference type="PANTHER" id="PTHR22762">
    <property type="entry name" value="ALPHA-GLUCOSIDASE"/>
    <property type="match status" value="1"/>
</dbReference>
<dbReference type="AlphaFoldDB" id="A0AA35RWD0"/>
<comment type="caution">
    <text evidence="8">The sequence shown here is derived from an EMBL/GenBank/DDBJ whole genome shotgun (WGS) entry which is preliminary data.</text>
</comment>
<keyword evidence="3 4" id="KW-0326">Glycosidase</keyword>
<name>A0AA35RWD0_GEOBA</name>
<dbReference type="InterPro" id="IPR011013">
    <property type="entry name" value="Gal_mutarotase_sf_dom"/>
</dbReference>
<dbReference type="InterPro" id="IPR000322">
    <property type="entry name" value="Glyco_hydro_31_TIM"/>
</dbReference>
<feature type="domain" description="Glycoside hydrolase family 31 TIM barrel" evidence="6">
    <location>
        <begin position="60"/>
        <end position="454"/>
    </location>
</feature>
<dbReference type="PANTHER" id="PTHR22762:SF131">
    <property type="entry name" value="GLYCOSIDE HYDROLASE FAMILY 31 N-TERMINAL DOMAIN-CONTAINING PROTEIN"/>
    <property type="match status" value="1"/>
</dbReference>
<dbReference type="InterPro" id="IPR030458">
    <property type="entry name" value="Glyco_hydro_31_AS"/>
</dbReference>
<dbReference type="GO" id="GO:0004558">
    <property type="term" value="F:alpha-1,4-glucosidase activity"/>
    <property type="evidence" value="ECO:0007669"/>
    <property type="project" value="TreeGrafter"/>
</dbReference>
<dbReference type="Gene3D" id="2.60.40.1180">
    <property type="entry name" value="Golgi alpha-mannosidase II"/>
    <property type="match status" value="2"/>
</dbReference>
<evidence type="ECO:0000313" key="9">
    <source>
        <dbReference type="Proteomes" id="UP001174909"/>
    </source>
</evidence>
<dbReference type="Pfam" id="PF01055">
    <property type="entry name" value="Glyco_hydro_31_2nd"/>
    <property type="match status" value="1"/>
</dbReference>
<dbReference type="GO" id="GO:0005975">
    <property type="term" value="P:carbohydrate metabolic process"/>
    <property type="evidence" value="ECO:0007669"/>
    <property type="project" value="InterPro"/>
</dbReference>
<dbReference type="SUPFAM" id="SSF51445">
    <property type="entry name" value="(Trans)glycosidases"/>
    <property type="match status" value="1"/>
</dbReference>
<organism evidence="8 9">
    <name type="scientific">Geodia barretti</name>
    <name type="common">Barrett's horny sponge</name>
    <dbReference type="NCBI Taxonomy" id="519541"/>
    <lineage>
        <taxon>Eukaryota</taxon>
        <taxon>Metazoa</taxon>
        <taxon>Porifera</taxon>
        <taxon>Demospongiae</taxon>
        <taxon>Heteroscleromorpha</taxon>
        <taxon>Tetractinellida</taxon>
        <taxon>Astrophorina</taxon>
        <taxon>Geodiidae</taxon>
        <taxon>Geodia</taxon>
    </lineage>
</organism>
<protein>
    <submittedName>
        <fullName evidence="8">Probable alpha-glucosidase Os06g0675700</fullName>
    </submittedName>
</protein>
<feature type="domain" description="Glycosyl hydrolase family 31 C-terminal" evidence="7">
    <location>
        <begin position="470"/>
        <end position="557"/>
    </location>
</feature>
<keyword evidence="9" id="KW-1185">Reference proteome</keyword>
<dbReference type="EMBL" id="CASHTH010001654">
    <property type="protein sequence ID" value="CAI8017776.1"/>
    <property type="molecule type" value="Genomic_DNA"/>
</dbReference>
<dbReference type="InterPro" id="IPR048395">
    <property type="entry name" value="Glyco_hydro_31_C"/>
</dbReference>
<sequence length="602" mass="67537">MRPSGLAHGVFLRNSNGIDVVLGSNSLLYRTIGGVLDFYFFLGPHPEGVVQQYQEVIGRPHMPPYWSLGFHNCRYGYPNVETLEKVVANYSSAMIPLETMWTDIDYMDQYRDFTLDPNNFPQDKMNAFLDNLHSNGQHYVVIVDPGIAIMKGYPPYDQGLEENAFIKDKNGNVFIGRVWPGYTAFTDFMNFDTHSYWQDQIASFLQLLPVDGLWIDMNEISNFCSGACSTESADGVNTAIHGSEQRVKNSQPTRLKSKTRTRLRRSGTGNRRVGFDPTNPPYSINNFGNKAPLNTKTLDMDALHMNGAALEYNAHNTFGLSEAIATNKALENLKKKRSFIISRSTFPGSGSHTGHWTGDNHATFDDLEHSIIGMLNFQLFGIPLVGSDICGFHDSTTVELCTRWIEVGAFYPFSRDHNDNQSHPQELYRWPEVATVARKVLSIRYSILPLYYTLFYKAHTPVTMTTPPAATVTRPLFFEFPSDVNTFGIHTQFLIGPAIMISPVSTQGATTKNVYFPRARWFDWYNQSVAMEKGGEMVNLPAPLDHVLIHIRGGYIIPMQEPGMTTVASRKNPFSLLVALDETGSASGDVYLDDGESLDMSK</sequence>
<dbReference type="InterPro" id="IPR017853">
    <property type="entry name" value="GH"/>
</dbReference>
<comment type="similarity">
    <text evidence="1 4">Belongs to the glycosyl hydrolase 31 family.</text>
</comment>